<keyword evidence="2" id="KW-1185">Reference proteome</keyword>
<evidence type="ECO:0000313" key="1">
    <source>
        <dbReference type="EMBL" id="RAK91434.1"/>
    </source>
</evidence>
<organism evidence="1 2">
    <name type="scientific">Aspergillus costaricaensis CBS 115574</name>
    <dbReference type="NCBI Taxonomy" id="1448317"/>
    <lineage>
        <taxon>Eukaryota</taxon>
        <taxon>Fungi</taxon>
        <taxon>Dikarya</taxon>
        <taxon>Ascomycota</taxon>
        <taxon>Pezizomycotina</taxon>
        <taxon>Eurotiomycetes</taxon>
        <taxon>Eurotiomycetidae</taxon>
        <taxon>Eurotiales</taxon>
        <taxon>Aspergillaceae</taxon>
        <taxon>Aspergillus</taxon>
        <taxon>Aspergillus subgen. Circumdati</taxon>
    </lineage>
</organism>
<protein>
    <submittedName>
        <fullName evidence="1">Uncharacterized protein</fullName>
    </submittedName>
</protein>
<gene>
    <name evidence="1" type="ORF">BO79DRAFT_252261</name>
</gene>
<accession>A0ACD1IMU7</accession>
<proteinExistence type="predicted"/>
<sequence>MQTTSQRQGDCVSSQQAAGAFATSSDLFSRFSADFRRPSSCVSVARRPPYRSTLDRFPDLDLPQDCISKPCATSIGEIAAVVIPAYP</sequence>
<name>A0ACD1IMU7_9EURO</name>
<dbReference type="EMBL" id="KZ824541">
    <property type="protein sequence ID" value="RAK91434.1"/>
    <property type="molecule type" value="Genomic_DNA"/>
</dbReference>
<evidence type="ECO:0000313" key="2">
    <source>
        <dbReference type="Proteomes" id="UP000249748"/>
    </source>
</evidence>
<dbReference type="Proteomes" id="UP000249748">
    <property type="component" value="Unassembled WGS sequence"/>
</dbReference>
<reference evidence="1" key="1">
    <citation type="submission" date="2018-02" db="EMBL/GenBank/DDBJ databases">
        <title>The genomes of Aspergillus section Nigri reveals drivers in fungal speciation.</title>
        <authorList>
            <consortium name="DOE Joint Genome Institute"/>
            <person name="Vesth T.C."/>
            <person name="Nybo J."/>
            <person name="Theobald S."/>
            <person name="Brandl J."/>
            <person name="Frisvad J.C."/>
            <person name="Nielsen K.F."/>
            <person name="Lyhne E.K."/>
            <person name="Kogle M.E."/>
            <person name="Kuo A."/>
            <person name="Riley R."/>
            <person name="Clum A."/>
            <person name="Nolan M."/>
            <person name="Lipzen A."/>
            <person name="Salamov A."/>
            <person name="Henrissat B."/>
            <person name="Wiebenga A."/>
            <person name="De vries R.P."/>
            <person name="Grigoriev I.V."/>
            <person name="Mortensen U.H."/>
            <person name="Andersen M.R."/>
            <person name="Baker S.E."/>
        </authorList>
    </citation>
    <scope>NUCLEOTIDE SEQUENCE</scope>
    <source>
        <strain evidence="1">CBS 115574</strain>
    </source>
</reference>